<dbReference type="AlphaFoldDB" id="A0A1N7IXV9"/>
<organism evidence="2 3">
    <name type="scientific">Chryseobacterium shigense</name>
    <dbReference type="NCBI Taxonomy" id="297244"/>
    <lineage>
        <taxon>Bacteria</taxon>
        <taxon>Pseudomonadati</taxon>
        <taxon>Bacteroidota</taxon>
        <taxon>Flavobacteriia</taxon>
        <taxon>Flavobacteriales</taxon>
        <taxon>Weeksellaceae</taxon>
        <taxon>Chryseobacterium group</taxon>
        <taxon>Chryseobacterium</taxon>
    </lineage>
</organism>
<feature type="domain" description="DUF6759" evidence="1">
    <location>
        <begin position="178"/>
        <end position="271"/>
    </location>
</feature>
<evidence type="ECO:0000313" key="3">
    <source>
        <dbReference type="Proteomes" id="UP000186373"/>
    </source>
</evidence>
<name>A0A1N7IXV9_9FLAO</name>
<proteinExistence type="predicted"/>
<evidence type="ECO:0000259" key="1">
    <source>
        <dbReference type="Pfam" id="PF20545"/>
    </source>
</evidence>
<dbReference type="EMBL" id="FTNY01000004">
    <property type="protein sequence ID" value="SIS41837.1"/>
    <property type="molecule type" value="Genomic_DNA"/>
</dbReference>
<evidence type="ECO:0000313" key="2">
    <source>
        <dbReference type="EMBL" id="SIS41837.1"/>
    </source>
</evidence>
<gene>
    <name evidence="2" type="ORF">SAMN05421639_104722</name>
</gene>
<sequence>MAKHKLRENIKSLFNILSMKKLLLFFVSILCMSLSAQKKGKDYSNILKSKNIYEINAFLRDAHPEDPRRSVLKPRVMEMMTQYIKEAHPADQKVKDMQEMLALLKRRPSTKISFDEMNAIIKQKQIAKYKAELAAKQSTVVYTPSTSQNAFVVNTSANAAVPNAEAEEFNMLMAVNPVEHKNKTVKILNSLFDNDPNSKESIILIQNKSDCNIIVRMEGVGTTKYRLAVPAHGESSIVIDKGQYLFTSLVCGAQYASQKTIEKAIMVALGSSAIP</sequence>
<dbReference type="InterPro" id="IPR046647">
    <property type="entry name" value="DUF6759"/>
</dbReference>
<reference evidence="3" key="1">
    <citation type="submission" date="2017-01" db="EMBL/GenBank/DDBJ databases">
        <authorList>
            <person name="Varghese N."/>
            <person name="Submissions S."/>
        </authorList>
    </citation>
    <scope>NUCLEOTIDE SEQUENCE [LARGE SCALE GENOMIC DNA]</scope>
    <source>
        <strain evidence="3">DSM 17126</strain>
    </source>
</reference>
<keyword evidence="3" id="KW-1185">Reference proteome</keyword>
<dbReference type="Proteomes" id="UP000186373">
    <property type="component" value="Unassembled WGS sequence"/>
</dbReference>
<accession>A0A1N7IXV9</accession>
<dbReference type="Pfam" id="PF20545">
    <property type="entry name" value="DUF6759"/>
    <property type="match status" value="1"/>
</dbReference>
<protein>
    <recommendedName>
        <fullName evidence="1">DUF6759 domain-containing protein</fullName>
    </recommendedName>
</protein>